<dbReference type="CDD" id="cd01169">
    <property type="entry name" value="HMPP_kinase"/>
    <property type="match status" value="1"/>
</dbReference>
<dbReference type="UniPathway" id="UPA00060">
    <property type="reaction ID" value="UER00138"/>
</dbReference>
<keyword evidence="5 13" id="KW-0808">Transferase</keyword>
<feature type="domain" description="Pyridoxamine kinase/Phosphomethylpyrimidine kinase" evidence="12">
    <location>
        <begin position="28"/>
        <end position="276"/>
    </location>
</feature>
<evidence type="ECO:0000256" key="3">
    <source>
        <dbReference type="ARBA" id="ARBA00003848"/>
    </source>
</evidence>
<dbReference type="InterPro" id="IPR004399">
    <property type="entry name" value="HMP/HMP-P_kinase_dom"/>
</dbReference>
<gene>
    <name evidence="13" type="primary">thiD</name>
    <name evidence="13" type="ORF">RS81_00236</name>
</gene>
<dbReference type="AlphaFoldDB" id="A0A0M2HKK7"/>
<evidence type="ECO:0000256" key="6">
    <source>
        <dbReference type="ARBA" id="ARBA00022741"/>
    </source>
</evidence>
<dbReference type="GO" id="GO:0005524">
    <property type="term" value="F:ATP binding"/>
    <property type="evidence" value="ECO:0007669"/>
    <property type="project" value="UniProtKB-KW"/>
</dbReference>
<evidence type="ECO:0000256" key="1">
    <source>
        <dbReference type="ARBA" id="ARBA00000151"/>
    </source>
</evidence>
<dbReference type="PATRIC" id="fig|92835.4.peg.247"/>
<dbReference type="EMBL" id="JYIZ01000023">
    <property type="protein sequence ID" value="KJL45413.1"/>
    <property type="molecule type" value="Genomic_DNA"/>
</dbReference>
<dbReference type="GO" id="GO:0005829">
    <property type="term" value="C:cytosol"/>
    <property type="evidence" value="ECO:0007669"/>
    <property type="project" value="TreeGrafter"/>
</dbReference>
<dbReference type="PANTHER" id="PTHR20858">
    <property type="entry name" value="PHOSPHOMETHYLPYRIMIDINE KINASE"/>
    <property type="match status" value="1"/>
</dbReference>
<dbReference type="FunFam" id="3.40.1190.20:FF:000003">
    <property type="entry name" value="Phosphomethylpyrimidine kinase ThiD"/>
    <property type="match status" value="1"/>
</dbReference>
<dbReference type="STRING" id="92835.RS81_00236"/>
<dbReference type="Proteomes" id="UP000033956">
    <property type="component" value="Unassembled WGS sequence"/>
</dbReference>
<dbReference type="Gene3D" id="3.40.1190.20">
    <property type="match status" value="1"/>
</dbReference>
<evidence type="ECO:0000256" key="9">
    <source>
        <dbReference type="ARBA" id="ARBA00022977"/>
    </source>
</evidence>
<evidence type="ECO:0000256" key="5">
    <source>
        <dbReference type="ARBA" id="ARBA00022679"/>
    </source>
</evidence>
<comment type="function">
    <text evidence="3">Catalyzes the phosphorylation of hydroxymethylpyrimidine phosphate (HMP-P) to HMP-PP, and of HMP to HMP-P.</text>
</comment>
<evidence type="ECO:0000259" key="12">
    <source>
        <dbReference type="Pfam" id="PF08543"/>
    </source>
</evidence>
<dbReference type="GO" id="GO:0009229">
    <property type="term" value="P:thiamine diphosphate biosynthetic process"/>
    <property type="evidence" value="ECO:0007669"/>
    <property type="project" value="UniProtKB-UniPathway"/>
</dbReference>
<sequence length="540" mass="56623">MRDRLSIDPSHSPARPRIPRVLSIAGSDPSGGAGIQADLKSISAVGGYGMAVITALTAQNTRGVSAVHVPPVEFLTDQLDAIAEDIAIDAVKLGMLANADVIRAVGAWLDRTRPPVVVLDPVMVSTSGHRLLDADAEEAMMQLLPLADLVTPNVAELAVLAGGAPAETWDEVLAQAEAVSARHGVRVLAKGGHLAGDDAPDALVDAASGEAWMFAGSRIATTSTHGTGCSLSSAVATLRVSCGDWAPAIDEARQWLRESLRHGDELEVGGGHGPVHHFSGLWARGGVQTAPTAAEVEADWWNEIADVRAGIDDLPFIRALADGTLGREPFLSYIAQDALYLRDYARVLAEAARLAPDSAAQAFWAQSAHGCIIGELELHRERLGGHDGVPARADATTTAYLDHLLATAARGDYATLTAAVLPCYWLYTDLGVRLADGHFGSRPQDADHPYASWLITYADPAFADATRQAIDIATGLAAAATPEARARMLAAFRRSAELELAFFDVPLGLTSAGDRDEERTDAAPAAEPAATTAPVEAVPA</sequence>
<organism evidence="13 14">
    <name type="scientific">Microbacterium terrae</name>
    <dbReference type="NCBI Taxonomy" id="69369"/>
    <lineage>
        <taxon>Bacteria</taxon>
        <taxon>Bacillati</taxon>
        <taxon>Actinomycetota</taxon>
        <taxon>Actinomycetes</taxon>
        <taxon>Micrococcales</taxon>
        <taxon>Microbacteriaceae</taxon>
        <taxon>Microbacterium</taxon>
    </lineage>
</organism>
<keyword evidence="6" id="KW-0547">Nucleotide-binding</keyword>
<dbReference type="CDD" id="cd19365">
    <property type="entry name" value="TenA_C-like"/>
    <property type="match status" value="1"/>
</dbReference>
<dbReference type="SUPFAM" id="SSF48613">
    <property type="entry name" value="Heme oxygenase-like"/>
    <property type="match status" value="1"/>
</dbReference>
<dbReference type="GO" id="GO:0009228">
    <property type="term" value="P:thiamine biosynthetic process"/>
    <property type="evidence" value="ECO:0007669"/>
    <property type="project" value="UniProtKB-KW"/>
</dbReference>
<dbReference type="Pfam" id="PF03070">
    <property type="entry name" value="TENA_THI-4"/>
    <property type="match status" value="1"/>
</dbReference>
<dbReference type="GO" id="GO:0008902">
    <property type="term" value="F:hydroxymethylpyrimidine kinase activity"/>
    <property type="evidence" value="ECO:0007669"/>
    <property type="project" value="UniProtKB-EC"/>
</dbReference>
<dbReference type="GO" id="GO:0008972">
    <property type="term" value="F:phosphomethylpyrimidine kinase activity"/>
    <property type="evidence" value="ECO:0007669"/>
    <property type="project" value="UniProtKB-EC"/>
</dbReference>
<dbReference type="NCBIfam" id="NF011301">
    <property type="entry name" value="PRK14713.1"/>
    <property type="match status" value="1"/>
</dbReference>
<dbReference type="InterPro" id="IPR013749">
    <property type="entry name" value="PM/HMP-P_kinase-1"/>
</dbReference>
<evidence type="ECO:0000256" key="8">
    <source>
        <dbReference type="ARBA" id="ARBA00022840"/>
    </source>
</evidence>
<dbReference type="InterPro" id="IPR004305">
    <property type="entry name" value="Thiaminase-2/PQQC"/>
</dbReference>
<evidence type="ECO:0000313" key="14">
    <source>
        <dbReference type="Proteomes" id="UP000033956"/>
    </source>
</evidence>
<accession>A0A0M2HKK7</accession>
<feature type="domain" description="Thiaminase-2/PQQC" evidence="11">
    <location>
        <begin position="315"/>
        <end position="503"/>
    </location>
</feature>
<reference evidence="13 14" key="1">
    <citation type="submission" date="2015-02" db="EMBL/GenBank/DDBJ databases">
        <title>Draft genome sequences of ten Microbacterium spp. with emphasis on heavy metal contaminated environments.</title>
        <authorList>
            <person name="Corretto E."/>
        </authorList>
    </citation>
    <scope>NUCLEOTIDE SEQUENCE [LARGE SCALE GENOMIC DNA]</scope>
    <source>
        <strain evidence="13 14">DSM 12510</strain>
    </source>
</reference>
<comment type="catalytic activity">
    <reaction evidence="2">
        <text>4-amino-2-methyl-5-(phosphooxymethyl)pyrimidine + ATP = 4-amino-2-methyl-5-(diphosphooxymethyl)pyrimidine + ADP</text>
        <dbReference type="Rhea" id="RHEA:19893"/>
        <dbReference type="ChEBI" id="CHEBI:30616"/>
        <dbReference type="ChEBI" id="CHEBI:57841"/>
        <dbReference type="ChEBI" id="CHEBI:58354"/>
        <dbReference type="ChEBI" id="CHEBI:456216"/>
        <dbReference type="EC" id="2.7.4.7"/>
    </reaction>
</comment>
<name>A0A0M2HKK7_9MICO</name>
<keyword evidence="14" id="KW-1185">Reference proteome</keyword>
<protein>
    <submittedName>
        <fullName evidence="13">Hydroxymethylpyrimidine/phosphomethylpyrimidine kinase</fullName>
        <ecNumber evidence="13">2.7.1.49</ecNumber>
    </submittedName>
</protein>
<keyword evidence="7 13" id="KW-0418">Kinase</keyword>
<evidence type="ECO:0000256" key="7">
    <source>
        <dbReference type="ARBA" id="ARBA00022777"/>
    </source>
</evidence>
<evidence type="ECO:0000313" key="13">
    <source>
        <dbReference type="EMBL" id="KJL45413.1"/>
    </source>
</evidence>
<feature type="region of interest" description="Disordered" evidence="10">
    <location>
        <begin position="513"/>
        <end position="540"/>
    </location>
</feature>
<dbReference type="Pfam" id="PF08543">
    <property type="entry name" value="Phos_pyr_kin"/>
    <property type="match status" value="1"/>
</dbReference>
<evidence type="ECO:0000256" key="2">
    <source>
        <dbReference type="ARBA" id="ARBA00000565"/>
    </source>
</evidence>
<dbReference type="EC" id="2.7.1.49" evidence="13"/>
<comment type="pathway">
    <text evidence="4">Cofactor biosynthesis; thiamine diphosphate biosynthesis; 4-amino-2-methyl-5-diphosphomethylpyrimidine from 5-amino-1-(5-phospho-D-ribosyl)imidazole: step 3/3.</text>
</comment>
<dbReference type="SUPFAM" id="SSF53613">
    <property type="entry name" value="Ribokinase-like"/>
    <property type="match status" value="1"/>
</dbReference>
<feature type="compositionally biased region" description="Low complexity" evidence="10">
    <location>
        <begin position="522"/>
        <end position="540"/>
    </location>
</feature>
<dbReference type="Gene3D" id="1.20.910.10">
    <property type="entry name" value="Heme oxygenase-like"/>
    <property type="match status" value="1"/>
</dbReference>
<evidence type="ECO:0000256" key="4">
    <source>
        <dbReference type="ARBA" id="ARBA00004769"/>
    </source>
</evidence>
<dbReference type="RefSeq" id="WP_084613310.1">
    <property type="nucleotide sequence ID" value="NZ_BAAAUP010000003.1"/>
</dbReference>
<keyword evidence="8" id="KW-0067">ATP-binding</keyword>
<evidence type="ECO:0000256" key="10">
    <source>
        <dbReference type="SAM" id="MobiDB-lite"/>
    </source>
</evidence>
<dbReference type="InterPro" id="IPR029056">
    <property type="entry name" value="Ribokinase-like"/>
</dbReference>
<dbReference type="OrthoDB" id="34166at2"/>
<evidence type="ECO:0000259" key="11">
    <source>
        <dbReference type="Pfam" id="PF03070"/>
    </source>
</evidence>
<dbReference type="PANTHER" id="PTHR20858:SF17">
    <property type="entry name" value="HYDROXYMETHYLPYRIMIDINE_PHOSPHOMETHYLPYRIMIDINE KINASE THI20-RELATED"/>
    <property type="match status" value="1"/>
</dbReference>
<comment type="catalytic activity">
    <reaction evidence="1">
        <text>4-amino-5-hydroxymethyl-2-methylpyrimidine + ATP = 4-amino-2-methyl-5-(phosphooxymethyl)pyrimidine + ADP + H(+)</text>
        <dbReference type="Rhea" id="RHEA:23096"/>
        <dbReference type="ChEBI" id="CHEBI:15378"/>
        <dbReference type="ChEBI" id="CHEBI:16892"/>
        <dbReference type="ChEBI" id="CHEBI:30616"/>
        <dbReference type="ChEBI" id="CHEBI:58354"/>
        <dbReference type="ChEBI" id="CHEBI:456216"/>
        <dbReference type="EC" id="2.7.1.49"/>
    </reaction>
</comment>
<comment type="caution">
    <text evidence="13">The sequence shown here is derived from an EMBL/GenBank/DDBJ whole genome shotgun (WGS) entry which is preliminary data.</text>
</comment>
<dbReference type="InterPro" id="IPR016084">
    <property type="entry name" value="Haem_Oase-like_multi-hlx"/>
</dbReference>
<dbReference type="NCBIfam" id="TIGR00097">
    <property type="entry name" value="HMP-P_kinase"/>
    <property type="match status" value="1"/>
</dbReference>
<proteinExistence type="predicted"/>
<keyword evidence="9" id="KW-0784">Thiamine biosynthesis</keyword>